<evidence type="ECO:0000313" key="2">
    <source>
        <dbReference type="Proteomes" id="UP000887159"/>
    </source>
</evidence>
<evidence type="ECO:0000313" key="1">
    <source>
        <dbReference type="EMBL" id="GFY02694.1"/>
    </source>
</evidence>
<organism evidence="1 2">
    <name type="scientific">Trichonephila clavipes</name>
    <name type="common">Golden silk orbweaver</name>
    <name type="synonym">Nephila clavipes</name>
    <dbReference type="NCBI Taxonomy" id="2585209"/>
    <lineage>
        <taxon>Eukaryota</taxon>
        <taxon>Metazoa</taxon>
        <taxon>Ecdysozoa</taxon>
        <taxon>Arthropoda</taxon>
        <taxon>Chelicerata</taxon>
        <taxon>Arachnida</taxon>
        <taxon>Araneae</taxon>
        <taxon>Araneomorphae</taxon>
        <taxon>Entelegynae</taxon>
        <taxon>Araneoidea</taxon>
        <taxon>Nephilidae</taxon>
        <taxon>Trichonephila</taxon>
    </lineage>
</organism>
<proteinExistence type="predicted"/>
<protein>
    <submittedName>
        <fullName evidence="1">SCAN domain-containing protein 3</fullName>
    </submittedName>
</protein>
<dbReference type="AlphaFoldDB" id="A0A8X6VCR6"/>
<keyword evidence="2" id="KW-1185">Reference proteome</keyword>
<dbReference type="EMBL" id="BMAU01021233">
    <property type="protein sequence ID" value="GFY02694.1"/>
    <property type="molecule type" value="Genomic_DNA"/>
</dbReference>
<dbReference type="Proteomes" id="UP000887159">
    <property type="component" value="Unassembled WGS sequence"/>
</dbReference>
<sequence length="126" mass="14293">MKPGRLEFHLKSKDSAYVNSDLNYFKSLKEKFAKRSTIKSVLNTQTVSVIRTFEASYEISLLIGKCGKNHAIGEDFIQPLISVFLKTVLEKNDIAVNVMLLSNNTVSRIDEMSDDIEIHLLEKLKS</sequence>
<dbReference type="PANTHER" id="PTHR45913">
    <property type="entry name" value="EPM2A-INTERACTING PROTEIN 1"/>
    <property type="match status" value="1"/>
</dbReference>
<accession>A0A8X6VCR6</accession>
<name>A0A8X6VCR6_TRICX</name>
<comment type="caution">
    <text evidence="1">The sequence shown here is derived from an EMBL/GenBank/DDBJ whole genome shotgun (WGS) entry which is preliminary data.</text>
</comment>
<dbReference type="PANTHER" id="PTHR45913:SF19">
    <property type="entry name" value="LOW QUALITY PROTEIN: ZINC FINGER BED DOMAIN-CONTAINING PROTEIN 5-LIKE"/>
    <property type="match status" value="1"/>
</dbReference>
<reference evidence="1" key="1">
    <citation type="submission" date="2020-08" db="EMBL/GenBank/DDBJ databases">
        <title>Multicomponent nature underlies the extraordinary mechanical properties of spider dragline silk.</title>
        <authorList>
            <person name="Kono N."/>
            <person name="Nakamura H."/>
            <person name="Mori M."/>
            <person name="Yoshida Y."/>
            <person name="Ohtoshi R."/>
            <person name="Malay A.D."/>
            <person name="Moran D.A.P."/>
            <person name="Tomita M."/>
            <person name="Numata K."/>
            <person name="Arakawa K."/>
        </authorList>
    </citation>
    <scope>NUCLEOTIDE SEQUENCE</scope>
</reference>
<gene>
    <name evidence="1" type="primary">WH47_07713</name>
    <name evidence="1" type="ORF">TNCV_3505741</name>
</gene>